<dbReference type="InterPro" id="IPR011712">
    <property type="entry name" value="Sig_transdc_His_kin_sub3_dim/P"/>
</dbReference>
<dbReference type="Pfam" id="PF07730">
    <property type="entry name" value="HisKA_3"/>
    <property type="match status" value="1"/>
</dbReference>
<keyword evidence="5" id="KW-0547">Nucleotide-binding</keyword>
<dbReference type="GO" id="GO:0016020">
    <property type="term" value="C:membrane"/>
    <property type="evidence" value="ECO:0007669"/>
    <property type="project" value="InterPro"/>
</dbReference>
<dbReference type="EMBL" id="CT573213">
    <property type="protein sequence ID" value="CAJ61144.1"/>
    <property type="molecule type" value="Genomic_DNA"/>
</dbReference>
<name>Q0RMV2_FRAAA</name>
<dbReference type="Proteomes" id="UP000000657">
    <property type="component" value="Chromosome"/>
</dbReference>
<feature type="transmembrane region" description="Helical" evidence="9">
    <location>
        <begin position="67"/>
        <end position="93"/>
    </location>
</feature>
<evidence type="ECO:0000256" key="4">
    <source>
        <dbReference type="ARBA" id="ARBA00022679"/>
    </source>
</evidence>
<evidence type="ECO:0000259" key="10">
    <source>
        <dbReference type="SMART" id="SM00387"/>
    </source>
</evidence>
<keyword evidence="9" id="KW-1133">Transmembrane helix</keyword>
<keyword evidence="9" id="KW-0812">Transmembrane</keyword>
<keyword evidence="3" id="KW-0597">Phosphoprotein</keyword>
<dbReference type="GO" id="GO:0046983">
    <property type="term" value="F:protein dimerization activity"/>
    <property type="evidence" value="ECO:0007669"/>
    <property type="project" value="InterPro"/>
</dbReference>
<gene>
    <name evidence="11" type="ordered locus">FRAAL2497</name>
</gene>
<evidence type="ECO:0000256" key="1">
    <source>
        <dbReference type="ARBA" id="ARBA00000085"/>
    </source>
</evidence>
<keyword evidence="9" id="KW-0472">Membrane</keyword>
<dbReference type="HOGENOM" id="CLU_021898_0_0_11"/>
<feature type="transmembrane region" description="Helical" evidence="9">
    <location>
        <begin position="282"/>
        <end position="303"/>
    </location>
</feature>
<dbReference type="InterPro" id="IPR003594">
    <property type="entry name" value="HATPase_dom"/>
</dbReference>
<feature type="transmembrane region" description="Helical" evidence="9">
    <location>
        <begin position="137"/>
        <end position="157"/>
    </location>
</feature>
<dbReference type="SMART" id="SM00387">
    <property type="entry name" value="HATPase_c"/>
    <property type="match status" value="1"/>
</dbReference>
<evidence type="ECO:0000256" key="8">
    <source>
        <dbReference type="ARBA" id="ARBA00023012"/>
    </source>
</evidence>
<evidence type="ECO:0000256" key="7">
    <source>
        <dbReference type="ARBA" id="ARBA00022840"/>
    </source>
</evidence>
<evidence type="ECO:0000313" key="12">
    <source>
        <dbReference type="Proteomes" id="UP000000657"/>
    </source>
</evidence>
<feature type="transmembrane region" description="Helical" evidence="9">
    <location>
        <begin position="105"/>
        <end position="125"/>
    </location>
</feature>
<proteinExistence type="predicted"/>
<evidence type="ECO:0000256" key="9">
    <source>
        <dbReference type="SAM" id="Phobius"/>
    </source>
</evidence>
<feature type="transmembrane region" description="Helical" evidence="9">
    <location>
        <begin position="248"/>
        <end position="270"/>
    </location>
</feature>
<reference evidence="11 12" key="1">
    <citation type="journal article" date="2007" name="Genome Res.">
        <title>Genome characteristics of facultatively symbiotic Frankia sp. strains reflect host range and host plant biogeography.</title>
        <authorList>
            <person name="Normand P."/>
            <person name="Lapierre P."/>
            <person name="Tisa L.S."/>
            <person name="Gogarten J.P."/>
            <person name="Alloisio N."/>
            <person name="Bagnarol E."/>
            <person name="Bassi C.A."/>
            <person name="Berry A.M."/>
            <person name="Bickhart D.M."/>
            <person name="Choisne N."/>
            <person name="Couloux A."/>
            <person name="Cournoyer B."/>
            <person name="Cruveiller S."/>
            <person name="Daubin V."/>
            <person name="Demange N."/>
            <person name="Francino M.P."/>
            <person name="Goltsman E."/>
            <person name="Huang Y."/>
            <person name="Kopp O.R."/>
            <person name="Labarre L."/>
            <person name="Lapidus A."/>
            <person name="Lavire C."/>
            <person name="Marechal J."/>
            <person name="Martinez M."/>
            <person name="Mastronunzio J.E."/>
            <person name="Mullin B.C."/>
            <person name="Niemann J."/>
            <person name="Pujic P."/>
            <person name="Rawnsley T."/>
            <person name="Rouy Z."/>
            <person name="Schenowitz C."/>
            <person name="Sellstedt A."/>
            <person name="Tavares F."/>
            <person name="Tomkins J.P."/>
            <person name="Vallenet D."/>
            <person name="Valverde C."/>
            <person name="Wall L.G."/>
            <person name="Wang Y."/>
            <person name="Medigue C."/>
            <person name="Benson D.R."/>
        </authorList>
    </citation>
    <scope>NUCLEOTIDE SEQUENCE [LARGE SCALE GENOMIC DNA]</scope>
    <source>
        <strain evidence="12">DSM 45986 / CECT 9034 / ACN14a</strain>
    </source>
</reference>
<dbReference type="Pfam" id="PF02518">
    <property type="entry name" value="HATPase_c"/>
    <property type="match status" value="1"/>
</dbReference>
<evidence type="ECO:0000256" key="3">
    <source>
        <dbReference type="ARBA" id="ARBA00022553"/>
    </source>
</evidence>
<dbReference type="PANTHER" id="PTHR24421">
    <property type="entry name" value="NITRATE/NITRITE SENSOR PROTEIN NARX-RELATED"/>
    <property type="match status" value="1"/>
</dbReference>
<dbReference type="KEGG" id="fal:FRAAL2497"/>
<keyword evidence="8" id="KW-0902">Two-component regulatory system</keyword>
<dbReference type="Gene3D" id="3.30.565.10">
    <property type="entry name" value="Histidine kinase-like ATPase, C-terminal domain"/>
    <property type="match status" value="1"/>
</dbReference>
<keyword evidence="7" id="KW-0067">ATP-binding</keyword>
<evidence type="ECO:0000256" key="6">
    <source>
        <dbReference type="ARBA" id="ARBA00022777"/>
    </source>
</evidence>
<dbReference type="OrthoDB" id="3217947at2"/>
<dbReference type="STRING" id="326424.FRAAL2497"/>
<dbReference type="PANTHER" id="PTHR24421:SF10">
    <property type="entry name" value="NITRATE_NITRITE SENSOR PROTEIN NARQ"/>
    <property type="match status" value="1"/>
</dbReference>
<evidence type="ECO:0000256" key="2">
    <source>
        <dbReference type="ARBA" id="ARBA00012438"/>
    </source>
</evidence>
<dbReference type="InterPro" id="IPR036890">
    <property type="entry name" value="HATPase_C_sf"/>
</dbReference>
<dbReference type="Gene3D" id="1.20.5.1930">
    <property type="match status" value="1"/>
</dbReference>
<keyword evidence="12" id="KW-1185">Reference proteome</keyword>
<keyword evidence="6 11" id="KW-0418">Kinase</keyword>
<organism evidence="11 12">
    <name type="scientific">Frankia alni (strain DSM 45986 / CECT 9034 / ACN14a)</name>
    <dbReference type="NCBI Taxonomy" id="326424"/>
    <lineage>
        <taxon>Bacteria</taxon>
        <taxon>Bacillati</taxon>
        <taxon>Actinomycetota</taxon>
        <taxon>Actinomycetes</taxon>
        <taxon>Frankiales</taxon>
        <taxon>Frankiaceae</taxon>
        <taxon>Frankia</taxon>
    </lineage>
</organism>
<feature type="transmembrane region" description="Helical" evidence="9">
    <location>
        <begin position="188"/>
        <end position="208"/>
    </location>
</feature>
<dbReference type="EC" id="2.7.13.3" evidence="2"/>
<dbReference type="GO" id="GO:0005524">
    <property type="term" value="F:ATP binding"/>
    <property type="evidence" value="ECO:0007669"/>
    <property type="project" value="UniProtKB-KW"/>
</dbReference>
<feature type="domain" description="Histidine kinase/HSP90-like ATPase" evidence="10">
    <location>
        <begin position="573"/>
        <end position="662"/>
    </location>
</feature>
<protein>
    <recommendedName>
        <fullName evidence="2">histidine kinase</fullName>
        <ecNumber evidence="2">2.7.13.3</ecNumber>
    </recommendedName>
</protein>
<evidence type="ECO:0000313" key="11">
    <source>
        <dbReference type="EMBL" id="CAJ61144.1"/>
    </source>
</evidence>
<evidence type="ECO:0000256" key="5">
    <source>
        <dbReference type="ARBA" id="ARBA00022741"/>
    </source>
</evidence>
<dbReference type="InterPro" id="IPR050482">
    <property type="entry name" value="Sensor_HK_TwoCompSys"/>
</dbReference>
<comment type="catalytic activity">
    <reaction evidence="1">
        <text>ATP + protein L-histidine = ADP + protein N-phospho-L-histidine.</text>
        <dbReference type="EC" id="2.7.13.3"/>
    </reaction>
</comment>
<dbReference type="CDD" id="cd16917">
    <property type="entry name" value="HATPase_UhpB-NarQ-NarX-like"/>
    <property type="match status" value="1"/>
</dbReference>
<keyword evidence="4" id="KW-0808">Transferase</keyword>
<dbReference type="AlphaFoldDB" id="Q0RMV2"/>
<dbReference type="eggNOG" id="COG4585">
    <property type="taxonomic scope" value="Bacteria"/>
</dbReference>
<accession>Q0RMV2</accession>
<dbReference type="GO" id="GO:0000155">
    <property type="term" value="F:phosphorelay sensor kinase activity"/>
    <property type="evidence" value="ECO:0007669"/>
    <property type="project" value="InterPro"/>
</dbReference>
<feature type="transmembrane region" description="Helical" evidence="9">
    <location>
        <begin position="220"/>
        <end position="242"/>
    </location>
</feature>
<dbReference type="SUPFAM" id="SSF55874">
    <property type="entry name" value="ATPase domain of HSP90 chaperone/DNA topoisomerase II/histidine kinase"/>
    <property type="match status" value="1"/>
</dbReference>
<feature type="transmembrane region" description="Helical" evidence="9">
    <location>
        <begin position="40"/>
        <end position="60"/>
    </location>
</feature>
<sequence length="730" mass="76801">MAVAGAAWLLLPAGVGVLVWLDQRLRAMGRPDLVTTTGGAEIPFVLVAATASTVGVALALRRPRHPVGWLFLALGGVLLLSGGTQGYAAYGAVARPGRLPAADLVAIYADAGFIPWLVLVALILHLTPTGRPLSARWGRIALATAVAGGLWLLVGLVTTETMQPPFQSVTNPLLIGGPLGPLLVARRVLGLATGAGVVLAAVSLIVRFRRSVDVERRQLLWVAVAAVPLPVLMAASFAASYAGNNTAAGLAAATLIGLLAIGAGLAIGQYHLYDVEEILSRAVTYLLVSGLLAASYATVVIVVGQSLAGRTGRSQISAVLATLAAVAVTAPAYRKIQEGVDRRFSRRRFETLQVIRRYLRDPDPDVAVEEVLRRALGDPTLAVAYLVDDRRQWVSADGQPANPGNSFMAAVEVYRRGRPIARVTFDRGRAQPGLVRAAATAATAELDNAGLRAAVALQLVEVRQSRTRIAAAQFAERRTIERNLHDGAQQRLLALALQLRAVQLGGDEASLRQAISTGIDQLQAAVVELRELANGLHPAVLADGGLAAALDDVAARTPVPIKISAPDRRYPPDLEAAAWFIACEAMANAVKHAHPTTIAVDVSAPDGQLIVEVRDDGIGGAQPSGPGLRGIADRAEAFGGSLTVHTDPGTGTTIRALLHRRSPLSSGRRSVMIEGCVDVVAVRRFRCRSSRGSGSRRRRSSWRCGGICGSRCRTGMSRSCSRNAASKLIT</sequence>